<dbReference type="Proteomes" id="UP001627154">
    <property type="component" value="Unassembled WGS sequence"/>
</dbReference>
<dbReference type="InterPro" id="IPR038623">
    <property type="entry name" value="STING_C_sf"/>
</dbReference>
<dbReference type="InterPro" id="IPR055432">
    <property type="entry name" value="STING_LBD"/>
</dbReference>
<dbReference type="InterPro" id="IPR029158">
    <property type="entry name" value="STING"/>
</dbReference>
<accession>A0ABD2VUF7</accession>
<proteinExistence type="predicted"/>
<dbReference type="Pfam" id="PF15009">
    <property type="entry name" value="STING_LBD"/>
    <property type="match status" value="1"/>
</dbReference>
<comment type="caution">
    <text evidence="3">The sequence shown here is derived from an EMBL/GenBank/DDBJ whole genome shotgun (WGS) entry which is preliminary data.</text>
</comment>
<evidence type="ECO:0000259" key="2">
    <source>
        <dbReference type="Pfam" id="PF15009"/>
    </source>
</evidence>
<keyword evidence="1" id="KW-1133">Transmembrane helix</keyword>
<feature type="transmembrane region" description="Helical" evidence="1">
    <location>
        <begin position="12"/>
        <end position="29"/>
    </location>
</feature>
<dbReference type="AlphaFoldDB" id="A0ABD2VUF7"/>
<protein>
    <recommendedName>
        <fullName evidence="2">STING ligand-binding domain-containing protein</fullName>
    </recommendedName>
</protein>
<gene>
    <name evidence="3" type="ORF">TKK_019949</name>
</gene>
<dbReference type="Gene3D" id="3.40.50.12100">
    <property type="entry name" value="Stimulator of interferon genes protein"/>
    <property type="match status" value="1"/>
</dbReference>
<evidence type="ECO:0000256" key="1">
    <source>
        <dbReference type="SAM" id="Phobius"/>
    </source>
</evidence>
<feature type="transmembrane region" description="Helical" evidence="1">
    <location>
        <begin position="41"/>
        <end position="60"/>
    </location>
</feature>
<evidence type="ECO:0000313" key="4">
    <source>
        <dbReference type="Proteomes" id="UP001627154"/>
    </source>
</evidence>
<dbReference type="InterPro" id="IPR033952">
    <property type="entry name" value="STING_C"/>
</dbReference>
<reference evidence="3 4" key="1">
    <citation type="journal article" date="2024" name="bioRxiv">
        <title>A reference genome for Trichogramma kaykai: A tiny desert-dwelling parasitoid wasp with competing sex-ratio distorters.</title>
        <authorList>
            <person name="Culotta J."/>
            <person name="Lindsey A.R."/>
        </authorList>
    </citation>
    <scope>NUCLEOTIDE SEQUENCE [LARGE SCALE GENOMIC DNA]</scope>
    <source>
        <strain evidence="3 4">KSX58</strain>
    </source>
</reference>
<keyword evidence="1" id="KW-0472">Membrane</keyword>
<name>A0ABD2VUF7_9HYME</name>
<keyword evidence="1" id="KW-0812">Transmembrane</keyword>
<dbReference type="PANTHER" id="PTHR34339:SF1">
    <property type="entry name" value="STIMULATOR OF INTERFERON GENES PROTEIN"/>
    <property type="match status" value="1"/>
</dbReference>
<feature type="transmembrane region" description="Helical" evidence="1">
    <location>
        <begin position="120"/>
        <end position="139"/>
    </location>
</feature>
<sequence>MFAETRPVSNEINYILFALLLIISGYCLNSKNVADTIRDTFQLFLVITFALLVCVILYRIRLFLEELIFINSEYNGNIKSVVAATMSFNMPSSILLAIVFFSALSCIINTKLDIGNTIHSNLWATLLTFTSSLLLLYTININECRRLKTEAIFTADGLDAGTAMACSYFYGYLNIILPASGGTERTGLILKSINFLLFENIKLIFLCAGMLNLLENFEAAECNGNPNISVPVKKMFILIPSSSYIPTDLKDISDGWLEHSKNLEMIVMDRAGVKKRTYHNTVYKLHTEGPKTRGKSIFLATEGATPLKTFLETKDQSLRYGGIYKEFNREIVRNFYLTLKKLLADNPSCGDYCELVYYEDYIGGKKVNPAHVLLKRVNNILLTQANLNEK</sequence>
<dbReference type="PANTHER" id="PTHR34339">
    <property type="entry name" value="STIMULATOR OF INTERFERON GENES PROTEIN"/>
    <property type="match status" value="1"/>
</dbReference>
<feature type="domain" description="STING ligand-binding" evidence="2">
    <location>
        <begin position="159"/>
        <end position="379"/>
    </location>
</feature>
<dbReference type="EMBL" id="JBJJXI010000175">
    <property type="protein sequence ID" value="KAL3384355.1"/>
    <property type="molecule type" value="Genomic_DNA"/>
</dbReference>
<evidence type="ECO:0000313" key="3">
    <source>
        <dbReference type="EMBL" id="KAL3384355.1"/>
    </source>
</evidence>
<organism evidence="3 4">
    <name type="scientific">Trichogramma kaykai</name>
    <dbReference type="NCBI Taxonomy" id="54128"/>
    <lineage>
        <taxon>Eukaryota</taxon>
        <taxon>Metazoa</taxon>
        <taxon>Ecdysozoa</taxon>
        <taxon>Arthropoda</taxon>
        <taxon>Hexapoda</taxon>
        <taxon>Insecta</taxon>
        <taxon>Pterygota</taxon>
        <taxon>Neoptera</taxon>
        <taxon>Endopterygota</taxon>
        <taxon>Hymenoptera</taxon>
        <taxon>Apocrita</taxon>
        <taxon>Proctotrupomorpha</taxon>
        <taxon>Chalcidoidea</taxon>
        <taxon>Trichogrammatidae</taxon>
        <taxon>Trichogramma</taxon>
    </lineage>
</organism>
<keyword evidence="4" id="KW-1185">Reference proteome</keyword>
<feature type="transmembrane region" description="Helical" evidence="1">
    <location>
        <begin position="80"/>
        <end position="108"/>
    </location>
</feature>
<dbReference type="CDD" id="cd12146">
    <property type="entry name" value="STING_C"/>
    <property type="match status" value="1"/>
</dbReference>